<protein>
    <submittedName>
        <fullName evidence="2">Uncharacterized protein</fullName>
    </submittedName>
</protein>
<keyword evidence="1" id="KW-1133">Transmembrane helix</keyword>
<gene>
    <name evidence="2" type="ORF">COV54_02960</name>
</gene>
<accession>A0A2H0NBA8</accession>
<sequence>MKLVKPDFAISYLIERFFYRLFEFIRHWYFKSFLKYSDFVINILERLDRIFALRVTLKFFFQPLYQDYSLLGYILGFIFRTSRVLISILVYGLILIAALVLYIVWLLIPPFLIYKVFYPSI</sequence>
<feature type="transmembrane region" description="Helical" evidence="1">
    <location>
        <begin position="84"/>
        <end position="108"/>
    </location>
</feature>
<evidence type="ECO:0000313" key="3">
    <source>
        <dbReference type="Proteomes" id="UP000228867"/>
    </source>
</evidence>
<comment type="caution">
    <text evidence="2">The sequence shown here is derived from an EMBL/GenBank/DDBJ whole genome shotgun (WGS) entry which is preliminary data.</text>
</comment>
<organism evidence="2 3">
    <name type="scientific">Candidatus Jorgensenbacteria bacterium CG11_big_fil_rev_8_21_14_0_20_38_23</name>
    <dbReference type="NCBI Taxonomy" id="1974594"/>
    <lineage>
        <taxon>Bacteria</taxon>
        <taxon>Candidatus Joergenseniibacteriota</taxon>
    </lineage>
</organism>
<evidence type="ECO:0000256" key="1">
    <source>
        <dbReference type="SAM" id="Phobius"/>
    </source>
</evidence>
<keyword evidence="1" id="KW-0472">Membrane</keyword>
<dbReference type="EMBL" id="PCWR01000062">
    <property type="protein sequence ID" value="PIR06189.1"/>
    <property type="molecule type" value="Genomic_DNA"/>
</dbReference>
<evidence type="ECO:0000313" key="2">
    <source>
        <dbReference type="EMBL" id="PIR06189.1"/>
    </source>
</evidence>
<reference evidence="2 3" key="1">
    <citation type="submission" date="2017-09" db="EMBL/GenBank/DDBJ databases">
        <title>Depth-based differentiation of microbial function through sediment-hosted aquifers and enrichment of novel symbionts in the deep terrestrial subsurface.</title>
        <authorList>
            <person name="Probst A.J."/>
            <person name="Ladd B."/>
            <person name="Jarett J.K."/>
            <person name="Geller-Mcgrath D.E."/>
            <person name="Sieber C.M."/>
            <person name="Emerson J.B."/>
            <person name="Anantharaman K."/>
            <person name="Thomas B.C."/>
            <person name="Malmstrom R."/>
            <person name="Stieglmeier M."/>
            <person name="Klingl A."/>
            <person name="Woyke T."/>
            <person name="Ryan C.M."/>
            <person name="Banfield J.F."/>
        </authorList>
    </citation>
    <scope>NUCLEOTIDE SEQUENCE [LARGE SCALE GENOMIC DNA]</scope>
    <source>
        <strain evidence="2">CG11_big_fil_rev_8_21_14_0_20_38_23</strain>
    </source>
</reference>
<dbReference type="AlphaFoldDB" id="A0A2H0NBA8"/>
<keyword evidence="1" id="KW-0812">Transmembrane</keyword>
<dbReference type="Proteomes" id="UP000228867">
    <property type="component" value="Unassembled WGS sequence"/>
</dbReference>
<name>A0A2H0NBA8_9BACT</name>
<proteinExistence type="predicted"/>